<organism evidence="3 4">
    <name type="scientific">Chelatococcus sambhunathii</name>
    <dbReference type="NCBI Taxonomy" id="363953"/>
    <lineage>
        <taxon>Bacteria</taxon>
        <taxon>Pseudomonadati</taxon>
        <taxon>Pseudomonadota</taxon>
        <taxon>Alphaproteobacteria</taxon>
        <taxon>Hyphomicrobiales</taxon>
        <taxon>Chelatococcaceae</taxon>
        <taxon>Chelatococcus</taxon>
    </lineage>
</organism>
<evidence type="ECO:0000256" key="1">
    <source>
        <dbReference type="PROSITE-ProRule" id="PRU01373"/>
    </source>
</evidence>
<evidence type="ECO:0000259" key="2">
    <source>
        <dbReference type="PROSITE" id="PS52029"/>
    </source>
</evidence>
<dbReference type="RefSeq" id="WP_309392274.1">
    <property type="nucleotide sequence ID" value="NZ_JADBEO010000025.1"/>
</dbReference>
<gene>
    <name evidence="3" type="ORF">IHQ68_12470</name>
</gene>
<dbReference type="EMBL" id="JADBEO010000025">
    <property type="protein sequence ID" value="MDR4307431.1"/>
    <property type="molecule type" value="Genomic_DNA"/>
</dbReference>
<dbReference type="InterPro" id="IPR005490">
    <property type="entry name" value="LD_TPept_cat_dom"/>
</dbReference>
<name>A0ABU1DH87_9HYPH</name>
<protein>
    <submittedName>
        <fullName evidence="3">L,D-transpeptidase family protein</fullName>
    </submittedName>
</protein>
<feature type="active site" description="Nucleophile" evidence="1">
    <location>
        <position position="152"/>
    </location>
</feature>
<evidence type="ECO:0000313" key="4">
    <source>
        <dbReference type="Proteomes" id="UP001181622"/>
    </source>
</evidence>
<proteinExistence type="predicted"/>
<accession>A0ABU1DH87</accession>
<dbReference type="Proteomes" id="UP001181622">
    <property type="component" value="Unassembled WGS sequence"/>
</dbReference>
<keyword evidence="1" id="KW-0961">Cell wall biogenesis/degradation</keyword>
<sequence length="189" mass="20671">MPKRLVARITVRSVVGRRAEGRLTVGGAAFRCALGPAGIVSAKREGDGATPRGSLPVRRVFRRADRGPRPQCAVEVRVTRASDGWCDAVGNRRYNRLVRLPFPASHETMWRDDHLYDLVGELGWNDRPPTPGRGSAIFLHAARPDFTPTQGCVALAPGPLRRVLAMVGPGTRIAIGLVPRKIRRKCGRI</sequence>
<feature type="active site" description="Proton donor/acceptor" evidence="1">
    <location>
        <position position="140"/>
    </location>
</feature>
<evidence type="ECO:0000313" key="3">
    <source>
        <dbReference type="EMBL" id="MDR4307431.1"/>
    </source>
</evidence>
<comment type="caution">
    <text evidence="3">The sequence shown here is derived from an EMBL/GenBank/DDBJ whole genome shotgun (WGS) entry which is preliminary data.</text>
</comment>
<keyword evidence="1" id="KW-0133">Cell shape</keyword>
<reference evidence="3" key="1">
    <citation type="submission" date="2020-10" db="EMBL/GenBank/DDBJ databases">
        <authorList>
            <person name="Abbas A."/>
            <person name="Razzaq R."/>
            <person name="Waqas M."/>
            <person name="Abbas N."/>
            <person name="Nielsen T.K."/>
            <person name="Hansen L.H."/>
            <person name="Hussain S."/>
            <person name="Shahid M."/>
        </authorList>
    </citation>
    <scope>NUCLEOTIDE SEQUENCE</scope>
    <source>
        <strain evidence="3">S14</strain>
    </source>
</reference>
<keyword evidence="1" id="KW-0573">Peptidoglycan synthesis</keyword>
<feature type="domain" description="L,D-TPase catalytic" evidence="2">
    <location>
        <begin position="3"/>
        <end position="176"/>
    </location>
</feature>
<dbReference type="PROSITE" id="PS52029">
    <property type="entry name" value="LD_TPASE"/>
    <property type="match status" value="1"/>
</dbReference>
<dbReference type="PANTHER" id="PTHR38589:SF1">
    <property type="entry name" value="BLR0621 PROTEIN"/>
    <property type="match status" value="1"/>
</dbReference>
<comment type="pathway">
    <text evidence="1">Cell wall biogenesis; peptidoglycan biosynthesis.</text>
</comment>
<dbReference type="PANTHER" id="PTHR38589">
    <property type="entry name" value="BLR0621 PROTEIN"/>
    <property type="match status" value="1"/>
</dbReference>
<keyword evidence="4" id="KW-1185">Reference proteome</keyword>
<dbReference type="Pfam" id="PF03734">
    <property type="entry name" value="YkuD"/>
    <property type="match status" value="1"/>
</dbReference>